<dbReference type="EMBL" id="JAABOA010003397">
    <property type="protein sequence ID" value="KAF9578717.1"/>
    <property type="molecule type" value="Genomic_DNA"/>
</dbReference>
<dbReference type="Proteomes" id="UP000780801">
    <property type="component" value="Unassembled WGS sequence"/>
</dbReference>
<reference evidence="1" key="1">
    <citation type="journal article" date="2020" name="Fungal Divers.">
        <title>Resolving the Mortierellaceae phylogeny through synthesis of multi-gene phylogenetics and phylogenomics.</title>
        <authorList>
            <person name="Vandepol N."/>
            <person name="Liber J."/>
            <person name="Desiro A."/>
            <person name="Na H."/>
            <person name="Kennedy M."/>
            <person name="Barry K."/>
            <person name="Grigoriev I.V."/>
            <person name="Miller A.N."/>
            <person name="O'Donnell K."/>
            <person name="Stajich J.E."/>
            <person name="Bonito G."/>
        </authorList>
    </citation>
    <scope>NUCLEOTIDE SEQUENCE</scope>
    <source>
        <strain evidence="1">KOD1015</strain>
    </source>
</reference>
<name>A0A9P6FNX2_9FUNG</name>
<evidence type="ECO:0000313" key="2">
    <source>
        <dbReference type="Proteomes" id="UP000780801"/>
    </source>
</evidence>
<gene>
    <name evidence="1" type="ORF">BGW38_005350</name>
</gene>
<dbReference type="OrthoDB" id="10537752at2759"/>
<keyword evidence="2" id="KW-1185">Reference proteome</keyword>
<proteinExistence type="predicted"/>
<organism evidence="1 2">
    <name type="scientific">Lunasporangiospora selenospora</name>
    <dbReference type="NCBI Taxonomy" id="979761"/>
    <lineage>
        <taxon>Eukaryota</taxon>
        <taxon>Fungi</taxon>
        <taxon>Fungi incertae sedis</taxon>
        <taxon>Mucoromycota</taxon>
        <taxon>Mortierellomycotina</taxon>
        <taxon>Mortierellomycetes</taxon>
        <taxon>Mortierellales</taxon>
        <taxon>Mortierellaceae</taxon>
        <taxon>Lunasporangiospora</taxon>
    </lineage>
</organism>
<comment type="caution">
    <text evidence="1">The sequence shown here is derived from an EMBL/GenBank/DDBJ whole genome shotgun (WGS) entry which is preliminary data.</text>
</comment>
<feature type="non-terminal residue" evidence="1">
    <location>
        <position position="110"/>
    </location>
</feature>
<sequence>MHSCIICDVEEILQLATEPGDKEALRQVLNRPRNDNHWKLPENKERYLSLYDKSLARVQTMLKYGYRGVMESFAAIVKYTEEEEPKQKTTIFSAPVLYSKKTFVTESIIS</sequence>
<evidence type="ECO:0000313" key="1">
    <source>
        <dbReference type="EMBL" id="KAF9578717.1"/>
    </source>
</evidence>
<dbReference type="AlphaFoldDB" id="A0A9P6FNX2"/>
<protein>
    <submittedName>
        <fullName evidence="1">Uncharacterized protein</fullName>
    </submittedName>
</protein>
<accession>A0A9P6FNX2</accession>